<reference evidence="14 15" key="1">
    <citation type="submission" date="2016-11" db="EMBL/GenBank/DDBJ databases">
        <authorList>
            <person name="Jaros S."/>
            <person name="Januszkiewicz K."/>
            <person name="Wedrychowicz H."/>
        </authorList>
    </citation>
    <scope>NUCLEOTIDE SEQUENCE [LARGE SCALE GENOMIC DNA]</scope>
    <source>
        <strain evidence="14 15">DSM 15212</strain>
    </source>
</reference>
<dbReference type="GO" id="GO:0046872">
    <property type="term" value="F:metal ion binding"/>
    <property type="evidence" value="ECO:0007669"/>
    <property type="project" value="UniProtKB-KW"/>
</dbReference>
<keyword evidence="11 12" id="KW-0119">Carbohydrate metabolism</keyword>
<feature type="binding site" evidence="12">
    <location>
        <position position="277"/>
    </location>
    <ligand>
        <name>K(+)</name>
        <dbReference type="ChEBI" id="CHEBI:29103"/>
    </ligand>
</feature>
<evidence type="ECO:0000256" key="7">
    <source>
        <dbReference type="ARBA" id="ARBA00022777"/>
    </source>
</evidence>
<proteinExistence type="inferred from homology"/>
<dbReference type="PANTHER" id="PTHR10584:SF166">
    <property type="entry name" value="RIBOKINASE"/>
    <property type="match status" value="1"/>
</dbReference>
<dbReference type="GO" id="GO:0019303">
    <property type="term" value="P:D-ribose catabolic process"/>
    <property type="evidence" value="ECO:0007669"/>
    <property type="project" value="UniProtKB-UniRule"/>
</dbReference>
<feature type="binding site" evidence="12">
    <location>
        <position position="279"/>
    </location>
    <ligand>
        <name>K(+)</name>
        <dbReference type="ChEBI" id="CHEBI:29103"/>
    </ligand>
</feature>
<keyword evidence="5 12" id="KW-0479">Metal-binding</keyword>
<keyword evidence="12" id="KW-0963">Cytoplasm</keyword>
<feature type="binding site" evidence="12">
    <location>
        <position position="140"/>
    </location>
    <ligand>
        <name>substrate</name>
    </ligand>
</feature>
<dbReference type="InterPro" id="IPR002173">
    <property type="entry name" value="Carboh/pur_kinase_PfkB_CS"/>
</dbReference>
<evidence type="ECO:0000256" key="4">
    <source>
        <dbReference type="ARBA" id="ARBA00022679"/>
    </source>
</evidence>
<evidence type="ECO:0000256" key="5">
    <source>
        <dbReference type="ARBA" id="ARBA00022723"/>
    </source>
</evidence>
<evidence type="ECO:0000256" key="3">
    <source>
        <dbReference type="ARBA" id="ARBA00016943"/>
    </source>
</evidence>
<evidence type="ECO:0000313" key="15">
    <source>
        <dbReference type="Proteomes" id="UP000184465"/>
    </source>
</evidence>
<feature type="binding site" evidence="12">
    <location>
        <position position="274"/>
    </location>
    <ligand>
        <name>K(+)</name>
        <dbReference type="ChEBI" id="CHEBI:29103"/>
    </ligand>
</feature>
<evidence type="ECO:0000256" key="12">
    <source>
        <dbReference type="HAMAP-Rule" id="MF_01987"/>
    </source>
</evidence>
<keyword evidence="6 12" id="KW-0547">Nucleotide-binding</keyword>
<feature type="binding site" evidence="12">
    <location>
        <position position="268"/>
    </location>
    <ligand>
        <name>ATP</name>
        <dbReference type="ChEBI" id="CHEBI:30616"/>
    </ligand>
</feature>
<comment type="subcellular location">
    <subcellularLocation>
        <location evidence="12">Cytoplasm</location>
    </subcellularLocation>
</comment>
<evidence type="ECO:0000256" key="2">
    <source>
        <dbReference type="ARBA" id="ARBA00012035"/>
    </source>
</evidence>
<comment type="activity regulation">
    <text evidence="12">Activated by a monovalent cation that binds near, but not in, the active site. The most likely occupant of the site in vivo is potassium. Ion binding induces a conformational change that may alter substrate affinity.</text>
</comment>
<feature type="domain" description="Carbohydrate kinase PfkB" evidence="13">
    <location>
        <begin position="3"/>
        <end position="286"/>
    </location>
</feature>
<dbReference type="GO" id="GO:0005524">
    <property type="term" value="F:ATP binding"/>
    <property type="evidence" value="ECO:0007669"/>
    <property type="project" value="UniProtKB-UniRule"/>
</dbReference>
<keyword evidence="4 12" id="KW-0808">Transferase</keyword>
<dbReference type="InterPro" id="IPR011611">
    <property type="entry name" value="PfkB_dom"/>
</dbReference>
<comment type="cofactor">
    <cofactor evidence="12">
        <name>Mg(2+)</name>
        <dbReference type="ChEBI" id="CHEBI:18420"/>
    </cofactor>
    <text evidence="12">Requires a divalent cation, most likely magnesium in vivo, as an electrophilic catalyst to aid phosphoryl group transfer. It is the chelate of the metal and the nucleotide that is the actual substrate.</text>
</comment>
<dbReference type="UniPathway" id="UPA00916">
    <property type="reaction ID" value="UER00889"/>
</dbReference>
<feature type="binding site" evidence="12">
    <location>
        <position position="238"/>
    </location>
    <ligand>
        <name>K(+)</name>
        <dbReference type="ChEBI" id="CHEBI:29103"/>
    </ligand>
</feature>
<name>A0A1M6RWW9_PARC5</name>
<accession>A0A1M6RWW9</accession>
<dbReference type="EC" id="2.7.1.15" evidence="2 12"/>
<dbReference type="NCBIfam" id="TIGR02152">
    <property type="entry name" value="D_ribokin_bact"/>
    <property type="match status" value="1"/>
</dbReference>
<dbReference type="Proteomes" id="UP000184465">
    <property type="component" value="Unassembled WGS sequence"/>
</dbReference>
<dbReference type="EMBL" id="FRAG01000051">
    <property type="protein sequence ID" value="SHK37045.1"/>
    <property type="molecule type" value="Genomic_DNA"/>
</dbReference>
<comment type="pathway">
    <text evidence="12">Carbohydrate metabolism; D-ribose degradation; D-ribose 5-phosphate from beta-D-ribopyranose: step 2/2.</text>
</comment>
<dbReference type="HAMAP" id="MF_01987">
    <property type="entry name" value="Ribokinase"/>
    <property type="match status" value="1"/>
</dbReference>
<dbReference type="InterPro" id="IPR011877">
    <property type="entry name" value="Ribokinase"/>
</dbReference>
<dbReference type="Gene3D" id="3.40.1190.20">
    <property type="match status" value="1"/>
</dbReference>
<comment type="catalytic activity">
    <reaction evidence="12">
        <text>D-ribose + ATP = D-ribose 5-phosphate + ADP + H(+)</text>
        <dbReference type="Rhea" id="RHEA:13697"/>
        <dbReference type="ChEBI" id="CHEBI:15378"/>
        <dbReference type="ChEBI" id="CHEBI:30616"/>
        <dbReference type="ChEBI" id="CHEBI:47013"/>
        <dbReference type="ChEBI" id="CHEBI:78346"/>
        <dbReference type="ChEBI" id="CHEBI:456216"/>
        <dbReference type="EC" id="2.7.1.15"/>
    </reaction>
</comment>
<evidence type="ECO:0000256" key="10">
    <source>
        <dbReference type="ARBA" id="ARBA00022958"/>
    </source>
</evidence>
<keyword evidence="8 12" id="KW-0067">ATP-binding</keyword>
<evidence type="ECO:0000313" key="14">
    <source>
        <dbReference type="EMBL" id="SHK37045.1"/>
    </source>
</evidence>
<evidence type="ECO:0000256" key="8">
    <source>
        <dbReference type="ARBA" id="ARBA00022840"/>
    </source>
</evidence>
<dbReference type="PROSITE" id="PS00584">
    <property type="entry name" value="PFKB_KINASES_2"/>
    <property type="match status" value="1"/>
</dbReference>
<comment type="subunit">
    <text evidence="12">Homodimer.</text>
</comment>
<keyword evidence="9 12" id="KW-0460">Magnesium</keyword>
<keyword evidence="7 12" id="KW-0418">Kinase</keyword>
<keyword evidence="15" id="KW-1185">Reference proteome</keyword>
<feature type="binding site" evidence="12">
    <location>
        <position position="240"/>
    </location>
    <ligand>
        <name>K(+)</name>
        <dbReference type="ChEBI" id="CHEBI:29103"/>
    </ligand>
</feature>
<dbReference type="STRING" id="1121301.SAMN02745912_03106"/>
<protein>
    <recommendedName>
        <fullName evidence="3 12">Ribokinase</fullName>
        <shortName evidence="12">RK</shortName>
        <ecNumber evidence="2 12">2.7.1.15</ecNumber>
    </recommendedName>
</protein>
<dbReference type="RefSeq" id="WP_073152083.1">
    <property type="nucleotide sequence ID" value="NZ_FRAG01000051.1"/>
</dbReference>
<evidence type="ECO:0000256" key="11">
    <source>
        <dbReference type="ARBA" id="ARBA00023277"/>
    </source>
</evidence>
<feature type="binding site" evidence="12">
    <location>
        <begin position="40"/>
        <end position="44"/>
    </location>
    <ligand>
        <name>substrate</name>
    </ligand>
</feature>
<sequence length="294" mass="31481">MKSKIVVVGSINADLVAVSSKRPGPGETVLGEDFFMVPGGKGANQAVAISRLGAKVDMVGCIGNDANGQFLYDSLKKEGVVLDNIIRIPDVSTGTAVINLAQGENSIVVIPGTNSMLTPKLIKSMENVFMDAAIVLLQLEIPIETVEYVAKLCFERKIPVILNPAPAMKLSKELIDNASYITPNEHEYKIVFDTDEDIEELLKRYPNKLLITQGDKGVVFNDGNNVIRVDSINVKVVDTTGAGDTFNGALAYALANDYELEQAILFANVAAGISVTKLGAQTGMPSLNEVINKL</sequence>
<feature type="binding site" evidence="12">
    <location>
        <begin position="243"/>
        <end position="244"/>
    </location>
    <ligand>
        <name>ATP</name>
        <dbReference type="ChEBI" id="CHEBI:30616"/>
    </ligand>
</feature>
<comment type="similarity">
    <text evidence="1">Belongs to the carbohydrate kinase pfkB family.</text>
</comment>
<dbReference type="OrthoDB" id="9775849at2"/>
<dbReference type="InterPro" id="IPR002139">
    <property type="entry name" value="Ribo/fructo_kinase"/>
</dbReference>
<keyword evidence="10 12" id="KW-0630">Potassium</keyword>
<dbReference type="CDD" id="cd01174">
    <property type="entry name" value="ribokinase"/>
    <property type="match status" value="1"/>
</dbReference>
<feature type="binding site" evidence="12">
    <location>
        <position position="184"/>
    </location>
    <ligand>
        <name>ATP</name>
        <dbReference type="ChEBI" id="CHEBI:30616"/>
    </ligand>
</feature>
<dbReference type="PRINTS" id="PR00990">
    <property type="entry name" value="RIBOKINASE"/>
</dbReference>
<evidence type="ECO:0000256" key="6">
    <source>
        <dbReference type="ARBA" id="ARBA00022741"/>
    </source>
</evidence>
<feature type="binding site" evidence="12">
    <location>
        <begin position="212"/>
        <end position="217"/>
    </location>
    <ligand>
        <name>ATP</name>
        <dbReference type="ChEBI" id="CHEBI:30616"/>
    </ligand>
</feature>
<comment type="similarity">
    <text evidence="12">Belongs to the carbohydrate kinase PfkB family. Ribokinase subfamily.</text>
</comment>
<comment type="caution">
    <text evidence="12">Lacks conserved residue(s) required for the propagation of feature annotation.</text>
</comment>
<dbReference type="AlphaFoldDB" id="A0A1M6RWW9"/>
<feature type="active site" description="Proton acceptor" evidence="12">
    <location>
        <position position="244"/>
    </location>
</feature>
<feature type="binding site" evidence="12">
    <location>
        <begin position="12"/>
        <end position="14"/>
    </location>
    <ligand>
        <name>substrate</name>
    </ligand>
</feature>
<gene>
    <name evidence="12" type="primary">rbsK</name>
    <name evidence="14" type="ORF">SAMN02745912_03106</name>
</gene>
<evidence type="ECO:0000256" key="9">
    <source>
        <dbReference type="ARBA" id="ARBA00022842"/>
    </source>
</evidence>
<dbReference type="PANTHER" id="PTHR10584">
    <property type="entry name" value="SUGAR KINASE"/>
    <property type="match status" value="1"/>
</dbReference>
<dbReference type="GO" id="GO:0005829">
    <property type="term" value="C:cytosol"/>
    <property type="evidence" value="ECO:0007669"/>
    <property type="project" value="TreeGrafter"/>
</dbReference>
<dbReference type="Pfam" id="PF00294">
    <property type="entry name" value="PfkB"/>
    <property type="match status" value="1"/>
</dbReference>
<feature type="binding site" evidence="12">
    <location>
        <position position="244"/>
    </location>
    <ligand>
        <name>substrate</name>
    </ligand>
</feature>
<organism evidence="14 15">
    <name type="scientific">Paramaledivibacter caminithermalis (strain DSM 15212 / CIP 107654 / DViRD3)</name>
    <name type="common">Clostridium caminithermale</name>
    <dbReference type="NCBI Taxonomy" id="1121301"/>
    <lineage>
        <taxon>Bacteria</taxon>
        <taxon>Bacillati</taxon>
        <taxon>Bacillota</taxon>
        <taxon>Clostridia</taxon>
        <taxon>Peptostreptococcales</taxon>
        <taxon>Caminicellaceae</taxon>
        <taxon>Paramaledivibacter</taxon>
    </lineage>
</organism>
<evidence type="ECO:0000259" key="13">
    <source>
        <dbReference type="Pfam" id="PF00294"/>
    </source>
</evidence>
<dbReference type="PROSITE" id="PS00583">
    <property type="entry name" value="PFKB_KINASES_1"/>
    <property type="match status" value="1"/>
</dbReference>
<dbReference type="InterPro" id="IPR029056">
    <property type="entry name" value="Ribokinase-like"/>
</dbReference>
<evidence type="ECO:0000256" key="1">
    <source>
        <dbReference type="ARBA" id="ARBA00005380"/>
    </source>
</evidence>
<dbReference type="GO" id="GO:0004747">
    <property type="term" value="F:ribokinase activity"/>
    <property type="evidence" value="ECO:0007669"/>
    <property type="project" value="UniProtKB-UniRule"/>
</dbReference>
<comment type="function">
    <text evidence="12">Catalyzes the phosphorylation of ribose at O-5 in a reaction requiring ATP and magnesium. The resulting D-ribose-5-phosphate can then be used either for sythesis of nucleotides, histidine, and tryptophan, or as a component of the pentose phosphate pathway.</text>
</comment>
<dbReference type="SUPFAM" id="SSF53613">
    <property type="entry name" value="Ribokinase-like"/>
    <property type="match status" value="1"/>
</dbReference>